<proteinExistence type="predicted"/>
<organism evidence="1 2">
    <name type="scientific">Gynuella sunshinyii YC6258</name>
    <dbReference type="NCBI Taxonomy" id="1445510"/>
    <lineage>
        <taxon>Bacteria</taxon>
        <taxon>Pseudomonadati</taxon>
        <taxon>Pseudomonadota</taxon>
        <taxon>Gammaproteobacteria</taxon>
        <taxon>Oceanospirillales</taxon>
        <taxon>Saccharospirillaceae</taxon>
        <taxon>Gynuella</taxon>
    </lineage>
</organism>
<dbReference type="HOGENOM" id="CLU_2180139_0_0_6"/>
<dbReference type="Proteomes" id="UP000032266">
    <property type="component" value="Chromosome"/>
</dbReference>
<dbReference type="EMBL" id="CP007142">
    <property type="protein sequence ID" value="AJQ96929.1"/>
    <property type="molecule type" value="Genomic_DNA"/>
</dbReference>
<name>A0A0C5W2M8_9GAMM</name>
<gene>
    <name evidence="1" type="ORF">YC6258_04897</name>
</gene>
<protein>
    <submittedName>
        <fullName evidence="1">Uncharacterized protein</fullName>
    </submittedName>
</protein>
<reference evidence="1 2" key="1">
    <citation type="submission" date="2014-01" db="EMBL/GenBank/DDBJ databases">
        <title>Full genme sequencing of cellulolytic bacterium Gynuella sunshinyii YC6258T gen. nov., sp. nov.</title>
        <authorList>
            <person name="Khan H."/>
            <person name="Chung E.J."/>
            <person name="Chung Y.R."/>
        </authorList>
    </citation>
    <scope>NUCLEOTIDE SEQUENCE [LARGE SCALE GENOMIC DNA]</scope>
    <source>
        <strain evidence="1 2">YC6258</strain>
    </source>
</reference>
<accession>A0A0C5W2M8</accession>
<keyword evidence="2" id="KW-1185">Reference proteome</keyword>
<dbReference type="AlphaFoldDB" id="A0A0C5W2M8"/>
<sequence>MSFSEDWSEILKLEKELRPLNPLRRIEWSLRVYLYSDGSGLGCDTYHQNQHWDNYTPKIDGFFPLFKADLKKYLGEVYALLSAGKEEEAEDRLVALPKFLGELQDAYNQ</sequence>
<dbReference type="STRING" id="1445510.YC6258_04897"/>
<dbReference type="KEGG" id="gsn:YC6258_04897"/>
<dbReference type="RefSeq" id="WP_044618823.1">
    <property type="nucleotide sequence ID" value="NZ_CP007142.1"/>
</dbReference>
<evidence type="ECO:0000313" key="2">
    <source>
        <dbReference type="Proteomes" id="UP000032266"/>
    </source>
</evidence>
<evidence type="ECO:0000313" key="1">
    <source>
        <dbReference type="EMBL" id="AJQ96929.1"/>
    </source>
</evidence>